<feature type="binding site" evidence="14">
    <location>
        <position position="125"/>
    </location>
    <ligand>
        <name>NAD(+)</name>
        <dbReference type="ChEBI" id="CHEBI:57540"/>
    </ligand>
</feature>
<dbReference type="InterPro" id="IPR041663">
    <property type="entry name" value="DisA/LigA_HHH"/>
</dbReference>
<protein>
    <recommendedName>
        <fullName evidence="3 14">DNA ligase</fullName>
        <ecNumber evidence="2 14">6.5.1.2</ecNumber>
    </recommendedName>
    <alternativeName>
        <fullName evidence="14">Polydeoxyribonucleotide synthase [NAD(+)]</fullName>
    </alternativeName>
</protein>
<evidence type="ECO:0000256" key="1">
    <source>
        <dbReference type="ARBA" id="ARBA00004067"/>
    </source>
</evidence>
<dbReference type="Gene3D" id="1.10.150.20">
    <property type="entry name" value="5' to 3' exonuclease, C-terminal subdomain"/>
    <property type="match status" value="3"/>
</dbReference>
<keyword evidence="14" id="KW-0464">Manganese</keyword>
<feature type="binding site" evidence="14">
    <location>
        <position position="397"/>
    </location>
    <ligand>
        <name>Zn(2+)</name>
        <dbReference type="ChEBI" id="CHEBI:29105"/>
    </ligand>
</feature>
<dbReference type="FunFam" id="1.10.150.20:FF:000006">
    <property type="entry name" value="DNA ligase"/>
    <property type="match status" value="1"/>
</dbReference>
<evidence type="ECO:0000256" key="12">
    <source>
        <dbReference type="ARBA" id="ARBA00034005"/>
    </source>
</evidence>
<dbReference type="InterPro" id="IPR013839">
    <property type="entry name" value="DNAligase_adenylation"/>
</dbReference>
<dbReference type="SMART" id="SM00292">
    <property type="entry name" value="BRCT"/>
    <property type="match status" value="1"/>
</dbReference>
<evidence type="ECO:0000256" key="9">
    <source>
        <dbReference type="ARBA" id="ARBA00022842"/>
    </source>
</evidence>
<dbReference type="FunFam" id="3.30.470.30:FF:000001">
    <property type="entry name" value="DNA ligase"/>
    <property type="match status" value="1"/>
</dbReference>
<dbReference type="EMBL" id="PDWK01000065">
    <property type="protein sequence ID" value="KAF1687424.1"/>
    <property type="molecule type" value="Genomic_DNA"/>
</dbReference>
<accession>A0A921TFB1</accession>
<dbReference type="FunFam" id="2.40.50.140:FF:000012">
    <property type="entry name" value="DNA ligase"/>
    <property type="match status" value="1"/>
</dbReference>
<dbReference type="InterPro" id="IPR004149">
    <property type="entry name" value="Znf_DNAligase_C4"/>
</dbReference>
<comment type="cofactor">
    <cofactor evidence="14">
        <name>Mg(2+)</name>
        <dbReference type="ChEBI" id="CHEBI:18420"/>
    </cofactor>
    <cofactor evidence="14">
        <name>Mn(2+)</name>
        <dbReference type="ChEBI" id="CHEBI:29035"/>
    </cofactor>
</comment>
<keyword evidence="8 14" id="KW-0862">Zinc</keyword>
<evidence type="ECO:0000256" key="5">
    <source>
        <dbReference type="ARBA" id="ARBA00022705"/>
    </source>
</evidence>
<dbReference type="Gene3D" id="3.30.470.30">
    <property type="entry name" value="DNA ligase/mRNA capping enzyme"/>
    <property type="match status" value="1"/>
</dbReference>
<comment type="caution">
    <text evidence="14">Lacks conserved residue(s) required for the propagation of feature annotation.</text>
</comment>
<dbReference type="Pfam" id="PF01653">
    <property type="entry name" value="DNA_ligase_aden"/>
    <property type="match status" value="1"/>
</dbReference>
<dbReference type="SUPFAM" id="SSF50249">
    <property type="entry name" value="Nucleic acid-binding proteins"/>
    <property type="match status" value="1"/>
</dbReference>
<dbReference type="GO" id="GO:0005829">
    <property type="term" value="C:cytosol"/>
    <property type="evidence" value="ECO:0007669"/>
    <property type="project" value="TreeGrafter"/>
</dbReference>
<dbReference type="GO" id="GO:0006260">
    <property type="term" value="P:DNA replication"/>
    <property type="evidence" value="ECO:0007669"/>
    <property type="project" value="UniProtKB-KW"/>
</dbReference>
<dbReference type="Pfam" id="PF03119">
    <property type="entry name" value="DNA_ligase_ZBD"/>
    <property type="match status" value="1"/>
</dbReference>
<dbReference type="InterPro" id="IPR010994">
    <property type="entry name" value="RuvA_2-like"/>
</dbReference>
<evidence type="ECO:0000256" key="8">
    <source>
        <dbReference type="ARBA" id="ARBA00022833"/>
    </source>
</evidence>
<keyword evidence="11 14" id="KW-0234">DNA repair</keyword>
<evidence type="ECO:0000256" key="7">
    <source>
        <dbReference type="ARBA" id="ARBA00022763"/>
    </source>
</evidence>
<feature type="binding site" evidence="14">
    <location>
        <position position="303"/>
    </location>
    <ligand>
        <name>NAD(+)</name>
        <dbReference type="ChEBI" id="CHEBI:57540"/>
    </ligand>
</feature>
<dbReference type="PANTHER" id="PTHR23389">
    <property type="entry name" value="CHROMOSOME TRANSMISSION FIDELITY FACTOR 18"/>
    <property type="match status" value="1"/>
</dbReference>
<feature type="binding site" evidence="14">
    <location>
        <position position="421"/>
    </location>
    <ligand>
        <name>Zn(2+)</name>
        <dbReference type="ChEBI" id="CHEBI:29105"/>
    </ligand>
</feature>
<feature type="binding site" evidence="14">
    <location>
        <position position="162"/>
    </location>
    <ligand>
        <name>NAD(+)</name>
        <dbReference type="ChEBI" id="CHEBI:57540"/>
    </ligand>
</feature>
<keyword evidence="6 14" id="KW-0479">Metal-binding</keyword>
<dbReference type="CDD" id="cd17748">
    <property type="entry name" value="BRCT_DNA_ligase_like"/>
    <property type="match status" value="1"/>
</dbReference>
<dbReference type="Pfam" id="PF00533">
    <property type="entry name" value="BRCT"/>
    <property type="match status" value="1"/>
</dbReference>
<organism evidence="16 17">
    <name type="scientific">Pseudoxanthomonas taiwanensis</name>
    <dbReference type="NCBI Taxonomy" id="176598"/>
    <lineage>
        <taxon>Bacteria</taxon>
        <taxon>Pseudomonadati</taxon>
        <taxon>Pseudomonadota</taxon>
        <taxon>Gammaproteobacteria</taxon>
        <taxon>Lysobacterales</taxon>
        <taxon>Lysobacteraceae</taxon>
        <taxon>Pseudoxanthomonas</taxon>
    </lineage>
</organism>
<dbReference type="NCBIfam" id="NF005932">
    <property type="entry name" value="PRK07956.1"/>
    <property type="match status" value="1"/>
</dbReference>
<keyword evidence="4 14" id="KW-0436">Ligase</keyword>
<evidence type="ECO:0000256" key="6">
    <source>
        <dbReference type="ARBA" id="ARBA00022723"/>
    </source>
</evidence>
<dbReference type="HAMAP" id="MF_01588">
    <property type="entry name" value="DNA_ligase_A"/>
    <property type="match status" value="1"/>
</dbReference>
<dbReference type="PIRSF" id="PIRSF001604">
    <property type="entry name" value="LigA"/>
    <property type="match status" value="1"/>
</dbReference>
<dbReference type="Pfam" id="PF03120">
    <property type="entry name" value="OB_DNA_ligase"/>
    <property type="match status" value="1"/>
</dbReference>
<gene>
    <name evidence="14" type="primary">ligA</name>
    <name evidence="16" type="ORF">CR938_11585</name>
</gene>
<evidence type="ECO:0000256" key="11">
    <source>
        <dbReference type="ARBA" id="ARBA00023204"/>
    </source>
</evidence>
<evidence type="ECO:0000256" key="10">
    <source>
        <dbReference type="ARBA" id="ARBA00023027"/>
    </source>
</evidence>
<dbReference type="RefSeq" id="WP_162125168.1">
    <property type="nucleotide sequence ID" value="NZ_PDWK01000065.1"/>
</dbReference>
<feature type="binding site" evidence="14">
    <location>
        <position position="400"/>
    </location>
    <ligand>
        <name>Zn(2+)</name>
        <dbReference type="ChEBI" id="CHEBI:29105"/>
    </ligand>
</feature>
<dbReference type="GO" id="GO:0006281">
    <property type="term" value="P:DNA repair"/>
    <property type="evidence" value="ECO:0007669"/>
    <property type="project" value="UniProtKB-KW"/>
</dbReference>
<dbReference type="Proteomes" id="UP000717981">
    <property type="component" value="Unassembled WGS sequence"/>
</dbReference>
<feature type="domain" description="BRCT" evidence="15">
    <location>
        <begin position="729"/>
        <end position="809"/>
    </location>
</feature>
<comment type="catalytic activity">
    <reaction evidence="12 14">
        <text>NAD(+) + (deoxyribonucleotide)n-3'-hydroxyl + 5'-phospho-(deoxyribonucleotide)m = (deoxyribonucleotide)n+m + AMP + beta-nicotinamide D-nucleotide.</text>
        <dbReference type="EC" id="6.5.1.2"/>
    </reaction>
</comment>
<dbReference type="SUPFAM" id="SSF56091">
    <property type="entry name" value="DNA ligase/mRNA capping enzyme, catalytic domain"/>
    <property type="match status" value="1"/>
</dbReference>
<reference evidence="16" key="1">
    <citation type="submission" date="2017-10" db="EMBL/GenBank/DDBJ databases">
        <title>Whole genome sequencing of members of genus Pseudoxanthomonas.</title>
        <authorList>
            <person name="Kumar S."/>
            <person name="Bansal K."/>
            <person name="Kaur A."/>
            <person name="Patil P."/>
            <person name="Sharma S."/>
            <person name="Patil P.B."/>
        </authorList>
    </citation>
    <scope>NUCLEOTIDE SEQUENCE</scope>
    <source>
        <strain evidence="16">DSM 22914</strain>
    </source>
</reference>
<evidence type="ECO:0000256" key="2">
    <source>
        <dbReference type="ARBA" id="ARBA00012722"/>
    </source>
</evidence>
<comment type="caution">
    <text evidence="16">The sequence shown here is derived from an EMBL/GenBank/DDBJ whole genome shotgun (WGS) entry which is preliminary data.</text>
</comment>
<dbReference type="Pfam" id="PF12826">
    <property type="entry name" value="HHH_2"/>
    <property type="match status" value="1"/>
</dbReference>
<keyword evidence="17" id="KW-1185">Reference proteome</keyword>
<evidence type="ECO:0000256" key="14">
    <source>
        <dbReference type="HAMAP-Rule" id="MF_01588"/>
    </source>
</evidence>
<dbReference type="InterPro" id="IPR001357">
    <property type="entry name" value="BRCT_dom"/>
</dbReference>
<feature type="binding site" evidence="14">
    <location>
        <begin position="71"/>
        <end position="72"/>
    </location>
    <ligand>
        <name>NAD(+)</name>
        <dbReference type="ChEBI" id="CHEBI:57540"/>
    </ligand>
</feature>
<dbReference type="AlphaFoldDB" id="A0A921TFB1"/>
<evidence type="ECO:0000256" key="3">
    <source>
        <dbReference type="ARBA" id="ARBA00013308"/>
    </source>
</evidence>
<dbReference type="SMART" id="SM00532">
    <property type="entry name" value="LIGANc"/>
    <property type="match status" value="1"/>
</dbReference>
<evidence type="ECO:0000256" key="13">
    <source>
        <dbReference type="ARBA" id="ARBA00060881"/>
    </source>
</evidence>
<dbReference type="SUPFAM" id="SSF47781">
    <property type="entry name" value="RuvA domain 2-like"/>
    <property type="match status" value="2"/>
</dbReference>
<feature type="active site" description="N6-AMP-lysine intermediate" evidence="14">
    <location>
        <position position="104"/>
    </location>
</feature>
<dbReference type="InterPro" id="IPR036420">
    <property type="entry name" value="BRCT_dom_sf"/>
</dbReference>
<dbReference type="InterPro" id="IPR004150">
    <property type="entry name" value="NAD_DNA_ligase_OB"/>
</dbReference>
<evidence type="ECO:0000313" key="16">
    <source>
        <dbReference type="EMBL" id="KAF1687424.1"/>
    </source>
</evidence>
<keyword evidence="9 14" id="KW-0460">Magnesium</keyword>
<comment type="function">
    <text evidence="1 14">DNA ligase that catalyzes the formation of phosphodiester linkages between 5'-phosphoryl and 3'-hydroxyl groups in double-stranded DNA using NAD as a coenzyme and as the energy source for the reaction. It is essential for DNA replication and repair of damaged DNA.</text>
</comment>
<evidence type="ECO:0000256" key="4">
    <source>
        <dbReference type="ARBA" id="ARBA00022598"/>
    </source>
</evidence>
<dbReference type="GO" id="GO:0046872">
    <property type="term" value="F:metal ion binding"/>
    <property type="evidence" value="ECO:0007669"/>
    <property type="project" value="UniProtKB-KW"/>
</dbReference>
<keyword evidence="10 14" id="KW-0520">NAD</keyword>
<keyword evidence="5 14" id="KW-0235">DNA replication</keyword>
<name>A0A921TFB1_9GAMM</name>
<dbReference type="EC" id="6.5.1.2" evidence="2 14"/>
<feature type="binding site" evidence="14">
    <location>
        <position position="279"/>
    </location>
    <ligand>
        <name>NAD(+)</name>
        <dbReference type="ChEBI" id="CHEBI:57540"/>
    </ligand>
</feature>
<evidence type="ECO:0000313" key="17">
    <source>
        <dbReference type="Proteomes" id="UP000717981"/>
    </source>
</evidence>
<dbReference type="OrthoDB" id="9759736at2"/>
<dbReference type="CDD" id="cd00114">
    <property type="entry name" value="LIGANc"/>
    <property type="match status" value="1"/>
</dbReference>
<dbReference type="PANTHER" id="PTHR23389:SF9">
    <property type="entry name" value="DNA LIGASE"/>
    <property type="match status" value="1"/>
</dbReference>
<dbReference type="Gene3D" id="2.40.50.140">
    <property type="entry name" value="Nucleic acid-binding proteins"/>
    <property type="match status" value="1"/>
</dbReference>
<feature type="binding site" evidence="14">
    <location>
        <begin position="22"/>
        <end position="26"/>
    </location>
    <ligand>
        <name>NAD(+)</name>
        <dbReference type="ChEBI" id="CHEBI:57540"/>
    </ligand>
</feature>
<comment type="similarity">
    <text evidence="13 14">Belongs to the NAD-dependent DNA ligase family. LigA subfamily.</text>
</comment>
<dbReference type="SUPFAM" id="SSF52113">
    <property type="entry name" value="BRCT domain"/>
    <property type="match status" value="1"/>
</dbReference>
<sequence length="809" mass="86970">MRRLIEDANRRYHELDAPTITDAEYDALVRELEALEAAHPELATPDSPTRRVGGRPSSKFAEIRHAVPMLSLANAFSDEEVRDFVGRIAEHLDRAEPVFSAEPKLDGLAISLRYEDGVFVRGATRGDGATGEDVTANLRTIADIPQRLAGRGWPKVLEVRGEVYMARADFERWNEHARLHGGKVLANPRNGAAGSLRQLDPKVTASRPLSFYAYGVGQVEGGSLPDTHSGTLAKLREWGFPVSDLVEVVRGAEGLLGYYRRIGAARDGLPFDIDGVVYKLDDYAGQREMGFVARAPRWAIAHKFPAQEQSTTVEAIEIQIGRTGAATPVARLKPVHVAGVMVTNATLHNADHVARLDVRVGDTVIVRRAGDVIPEVVQVVPEHRPDGAQPWTMPSHCPVCGSELVREEGAAVWRCSGELACPAQLKETIIHFASRRAMDIEGLGDKYVETLVDAGILRGIADLYGLGRDQLLYLKLVLEAASPEALAGAVQPHLQPEGSGAALSALLALDGDDDGWRARALALPVAFAWNPKKIATKWAENLVAAIDRSRDTTLARFLYALGIQHVGESTAKALAQWFGDLDLIRRLPWPLFRRVPDIGGEVARAIGHFLDQPANQAVIDRLLERGVRIGDAHLPSPRLREGLDLATLLVDLEIPKVTAVRAAQLAAAFKDAQALLDAPAHALVAAGLPAESAGALAAWLEKEANAELLLRAAQAQAELLALLPAQAEQGGGPLEGKTVVLTGTLASMTRDAAKEKLEALGAKVAGSVSKKTHLVVAGEAAGSKLAKAQELGIEVWDEARLLAFLAEQA</sequence>
<dbReference type="Gene3D" id="1.10.287.610">
    <property type="entry name" value="Helix hairpin bin"/>
    <property type="match status" value="1"/>
</dbReference>
<dbReference type="InterPro" id="IPR001679">
    <property type="entry name" value="DNA_ligase"/>
</dbReference>
<feature type="binding site" evidence="14">
    <location>
        <position position="102"/>
    </location>
    <ligand>
        <name>NAD(+)</name>
        <dbReference type="ChEBI" id="CHEBI:57540"/>
    </ligand>
</feature>
<dbReference type="Gene3D" id="6.20.10.30">
    <property type="match status" value="1"/>
</dbReference>
<dbReference type="PROSITE" id="PS50172">
    <property type="entry name" value="BRCT"/>
    <property type="match status" value="1"/>
</dbReference>
<evidence type="ECO:0000259" key="15">
    <source>
        <dbReference type="PROSITE" id="PS50172"/>
    </source>
</evidence>
<dbReference type="InterPro" id="IPR018239">
    <property type="entry name" value="DNA_ligase_AS"/>
</dbReference>
<dbReference type="FunFam" id="3.40.50.10190:FF:000054">
    <property type="entry name" value="DNA ligase"/>
    <property type="match status" value="1"/>
</dbReference>
<dbReference type="PROSITE" id="PS01055">
    <property type="entry name" value="DNA_LIGASE_N1"/>
    <property type="match status" value="1"/>
</dbReference>
<dbReference type="Gene3D" id="3.40.50.10190">
    <property type="entry name" value="BRCT domain"/>
    <property type="match status" value="1"/>
</dbReference>
<proteinExistence type="inferred from homology"/>
<dbReference type="NCBIfam" id="TIGR00575">
    <property type="entry name" value="dnlj"/>
    <property type="match status" value="1"/>
</dbReference>
<keyword evidence="7 14" id="KW-0227">DNA damage</keyword>
<dbReference type="InterPro" id="IPR013840">
    <property type="entry name" value="DNAligase_N"/>
</dbReference>
<dbReference type="GO" id="GO:0003911">
    <property type="term" value="F:DNA ligase (NAD+) activity"/>
    <property type="evidence" value="ECO:0007669"/>
    <property type="project" value="UniProtKB-UniRule"/>
</dbReference>
<dbReference type="InterPro" id="IPR012340">
    <property type="entry name" value="NA-bd_OB-fold"/>
</dbReference>